<proteinExistence type="predicted"/>
<gene>
    <name evidence="1" type="ORF">SUH3_11995</name>
</gene>
<dbReference type="Pfam" id="PF11836">
    <property type="entry name" value="Phage_TAC_11"/>
    <property type="match status" value="1"/>
</dbReference>
<keyword evidence="2" id="KW-1185">Reference proteome</keyword>
<dbReference type="OrthoDB" id="7473872at2"/>
<evidence type="ECO:0000313" key="1">
    <source>
        <dbReference type="EMBL" id="KEJ93986.1"/>
    </source>
</evidence>
<dbReference type="RefSeq" id="WP_037931109.1">
    <property type="nucleotide sequence ID" value="NZ_FQVP01000008.1"/>
</dbReference>
<comment type="caution">
    <text evidence="1">The sequence shown here is derived from an EMBL/GenBank/DDBJ whole genome shotgun (WGS) entry which is preliminary data.</text>
</comment>
<dbReference type="AlphaFoldDB" id="A0A073IX07"/>
<reference evidence="1 2" key="1">
    <citation type="submission" date="2014-01" db="EMBL/GenBank/DDBJ databases">
        <title>Sulfitobacter sp. H3 (MCCC 1A00686) Genome Sequencing.</title>
        <authorList>
            <person name="Lai Q."/>
            <person name="Hong Z."/>
        </authorList>
    </citation>
    <scope>NUCLEOTIDE SEQUENCE [LARGE SCALE GENOMIC DNA]</scope>
    <source>
        <strain evidence="1 2">H3</strain>
    </source>
</reference>
<protein>
    <submittedName>
        <fullName evidence="1">Uncharacterized protein</fullName>
    </submittedName>
</protein>
<dbReference type="InterPro" id="IPR021791">
    <property type="entry name" value="Phage_TAC_11"/>
</dbReference>
<accession>A0A073IX07</accession>
<name>A0A073IX07_9RHOB</name>
<dbReference type="Proteomes" id="UP000027746">
    <property type="component" value="Unassembled WGS sequence"/>
</dbReference>
<dbReference type="EMBL" id="JAMD01000021">
    <property type="protein sequence ID" value="KEJ93986.1"/>
    <property type="molecule type" value="Genomic_DNA"/>
</dbReference>
<evidence type="ECO:0000313" key="2">
    <source>
        <dbReference type="Proteomes" id="UP000027746"/>
    </source>
</evidence>
<organism evidence="1 2">
    <name type="scientific">Pseudosulfitobacter pseudonitzschiae</name>
    <dbReference type="NCBI Taxonomy" id="1402135"/>
    <lineage>
        <taxon>Bacteria</taxon>
        <taxon>Pseudomonadati</taxon>
        <taxon>Pseudomonadota</taxon>
        <taxon>Alphaproteobacteria</taxon>
        <taxon>Rhodobacterales</taxon>
        <taxon>Roseobacteraceae</taxon>
        <taxon>Pseudosulfitobacter</taxon>
    </lineage>
</organism>
<sequence length="109" mass="12041">MANKVRGQIAAKFQGEKINLVLSTNSICELEDATDQGIDEFLEKFMPGKKVRMKDLRLMFWALMLDERPGATIAEAGALIDELRGDHDRIMTQAILAAFPDAEGDTSGK</sequence>